<feature type="region of interest" description="Disordered" evidence="1">
    <location>
        <begin position="79"/>
        <end position="101"/>
    </location>
</feature>
<sequence>MGTSPVRLLVIDTDSALEQVDTLRSVYPGAPATGLNVHTSDLDAALRHPAIAVRQLGLDALGGACRPCSLRAVCGEATTRTATGRAGGSPTPPSTAPTSWR</sequence>
<organism evidence="2 3">
    <name type="scientific">Thermobifida alba</name>
    <name type="common">Thermomonospora alba</name>
    <dbReference type="NCBI Taxonomy" id="53522"/>
    <lineage>
        <taxon>Bacteria</taxon>
        <taxon>Bacillati</taxon>
        <taxon>Actinomycetota</taxon>
        <taxon>Actinomycetes</taxon>
        <taxon>Streptosporangiales</taxon>
        <taxon>Nocardiopsidaceae</taxon>
        <taxon>Thermobifida</taxon>
    </lineage>
</organism>
<protein>
    <submittedName>
        <fullName evidence="2">Uncharacterized protein</fullName>
    </submittedName>
</protein>
<evidence type="ECO:0000256" key="1">
    <source>
        <dbReference type="SAM" id="MobiDB-lite"/>
    </source>
</evidence>
<dbReference type="EMBL" id="CP051627">
    <property type="protein sequence ID" value="UPT20325.1"/>
    <property type="molecule type" value="Genomic_DNA"/>
</dbReference>
<evidence type="ECO:0000313" key="2">
    <source>
        <dbReference type="EMBL" id="UPT20325.1"/>
    </source>
</evidence>
<name>A0ABY4KY28_THEAE</name>
<dbReference type="Proteomes" id="UP000832041">
    <property type="component" value="Chromosome"/>
</dbReference>
<evidence type="ECO:0000313" key="3">
    <source>
        <dbReference type="Proteomes" id="UP000832041"/>
    </source>
</evidence>
<accession>A0ABY4KY28</accession>
<reference evidence="2 3" key="1">
    <citation type="submission" date="2020-04" db="EMBL/GenBank/DDBJ databases">
        <title>Thermobifida alba genome sequencing and assembly.</title>
        <authorList>
            <person name="Luzics S."/>
            <person name="Horvath B."/>
            <person name="Nagy I."/>
            <person name="Toth A."/>
            <person name="Nagy I."/>
            <person name="Kukolya J."/>
        </authorList>
    </citation>
    <scope>NUCLEOTIDE SEQUENCE [LARGE SCALE GENOMIC DNA]</scope>
    <source>
        <strain evidence="2 3">DSM 43795</strain>
    </source>
</reference>
<proteinExistence type="predicted"/>
<gene>
    <name evidence="2" type="ORF">FOF52_04565</name>
</gene>
<keyword evidence="3" id="KW-1185">Reference proteome</keyword>
<dbReference type="RefSeq" id="WP_248592581.1">
    <property type="nucleotide sequence ID" value="NZ_BAABEB010000012.1"/>
</dbReference>